<organism evidence="12 13">
    <name type="scientific">Prymnesium parvum</name>
    <name type="common">Toxic golden alga</name>
    <dbReference type="NCBI Taxonomy" id="97485"/>
    <lineage>
        <taxon>Eukaryota</taxon>
        <taxon>Haptista</taxon>
        <taxon>Haptophyta</taxon>
        <taxon>Prymnesiophyceae</taxon>
        <taxon>Prymnesiales</taxon>
        <taxon>Prymnesiaceae</taxon>
        <taxon>Prymnesium</taxon>
    </lineage>
</organism>
<keyword evidence="13" id="KW-1185">Reference proteome</keyword>
<dbReference type="AlphaFoldDB" id="A0AB34K6M5"/>
<evidence type="ECO:0000256" key="8">
    <source>
        <dbReference type="ARBA" id="ARBA00022833"/>
    </source>
</evidence>
<dbReference type="GO" id="GO:0004332">
    <property type="term" value="F:fructose-bisphosphate aldolase activity"/>
    <property type="evidence" value="ECO:0007669"/>
    <property type="project" value="UniProtKB-EC"/>
</dbReference>
<dbReference type="NCBIfam" id="TIGR00167">
    <property type="entry name" value="cbbA"/>
    <property type="match status" value="1"/>
</dbReference>
<evidence type="ECO:0000256" key="1">
    <source>
        <dbReference type="ARBA" id="ARBA00000441"/>
    </source>
</evidence>
<evidence type="ECO:0000313" key="13">
    <source>
        <dbReference type="Proteomes" id="UP001515480"/>
    </source>
</evidence>
<evidence type="ECO:0000256" key="9">
    <source>
        <dbReference type="ARBA" id="ARBA00023152"/>
    </source>
</evidence>
<dbReference type="InterPro" id="IPR013785">
    <property type="entry name" value="Aldolase_TIM"/>
</dbReference>
<keyword evidence="9" id="KW-0324">Glycolysis</keyword>
<dbReference type="Gene3D" id="3.20.20.70">
    <property type="entry name" value="Aldolase class I"/>
    <property type="match status" value="1"/>
</dbReference>
<dbReference type="PROSITE" id="PS00602">
    <property type="entry name" value="ALDOLASE_CLASS_II_1"/>
    <property type="match status" value="1"/>
</dbReference>
<dbReference type="InterPro" id="IPR000771">
    <property type="entry name" value="FBA_II"/>
</dbReference>
<dbReference type="GO" id="GO:0008270">
    <property type="term" value="F:zinc ion binding"/>
    <property type="evidence" value="ECO:0007669"/>
    <property type="project" value="InterPro"/>
</dbReference>
<dbReference type="FunFam" id="3.20.20.70:FF:000013">
    <property type="entry name" value="Class II fructose-bisphosphate aldolase"/>
    <property type="match status" value="1"/>
</dbReference>
<accession>A0AB34K6M5</accession>
<evidence type="ECO:0000256" key="10">
    <source>
        <dbReference type="ARBA" id="ARBA00023239"/>
    </source>
</evidence>
<dbReference type="PANTHER" id="PTHR30559">
    <property type="entry name" value="FRUCTOSE-BISPHOSPHATE ALDOLASE CLASS 2"/>
    <property type="match status" value="1"/>
</dbReference>
<evidence type="ECO:0000256" key="7">
    <source>
        <dbReference type="ARBA" id="ARBA00022723"/>
    </source>
</evidence>
<comment type="function">
    <text evidence="3">Catalyzes the aldol condensation of dihydroxyacetone phosphate (DHAP or glycerone-phosphate) with glyceraldehyde 3-phosphate (G3P) to form fructose 1,6-bisphosphate (FBP) in gluconeogenesis and the reverse reaction in glycolysis.</text>
</comment>
<comment type="pathway">
    <text evidence="4">Carbohydrate degradation; glycolysis; D-glyceraldehyde 3-phosphate and glycerone phosphate from D-glucose: step 4/4.</text>
</comment>
<dbReference type="SUPFAM" id="SSF51569">
    <property type="entry name" value="Aldolase"/>
    <property type="match status" value="1"/>
</dbReference>
<dbReference type="InterPro" id="IPR006411">
    <property type="entry name" value="Fruct_bisP_bact"/>
</dbReference>
<feature type="signal peptide" evidence="11">
    <location>
        <begin position="1"/>
        <end position="18"/>
    </location>
</feature>
<evidence type="ECO:0000256" key="3">
    <source>
        <dbReference type="ARBA" id="ARBA00002181"/>
    </source>
</evidence>
<keyword evidence="10" id="KW-0456">Lyase</keyword>
<keyword evidence="7" id="KW-0479">Metal-binding</keyword>
<dbReference type="Proteomes" id="UP001515480">
    <property type="component" value="Unassembled WGS sequence"/>
</dbReference>
<reference evidence="12 13" key="1">
    <citation type="journal article" date="2024" name="Science">
        <title>Giant polyketide synthase enzymes in the biosynthesis of giant marine polyether toxins.</title>
        <authorList>
            <person name="Fallon T.R."/>
            <person name="Shende V.V."/>
            <person name="Wierzbicki I.H."/>
            <person name="Pendleton A.L."/>
            <person name="Watervoot N.F."/>
            <person name="Auber R.P."/>
            <person name="Gonzalez D.J."/>
            <person name="Wisecaver J.H."/>
            <person name="Moore B.S."/>
        </authorList>
    </citation>
    <scope>NUCLEOTIDE SEQUENCE [LARGE SCALE GENOMIC DNA]</scope>
    <source>
        <strain evidence="12 13">12B1</strain>
    </source>
</reference>
<dbReference type="CDD" id="cd00946">
    <property type="entry name" value="FBP_aldolase_IIA"/>
    <property type="match status" value="1"/>
</dbReference>
<dbReference type="PROSITE" id="PS00806">
    <property type="entry name" value="ALDOLASE_CLASS_II_2"/>
    <property type="match status" value="1"/>
</dbReference>
<dbReference type="Pfam" id="PF01116">
    <property type="entry name" value="F_bP_aldolase"/>
    <property type="match status" value="1"/>
</dbReference>
<dbReference type="EMBL" id="JBGBPQ010000002">
    <property type="protein sequence ID" value="KAL1528541.1"/>
    <property type="molecule type" value="Genomic_DNA"/>
</dbReference>
<evidence type="ECO:0000256" key="5">
    <source>
        <dbReference type="ARBA" id="ARBA00005812"/>
    </source>
</evidence>
<evidence type="ECO:0000256" key="2">
    <source>
        <dbReference type="ARBA" id="ARBA00001947"/>
    </source>
</evidence>
<comment type="caution">
    <text evidence="12">The sequence shown here is derived from an EMBL/GenBank/DDBJ whole genome shotgun (WGS) entry which is preliminary data.</text>
</comment>
<comment type="catalytic activity">
    <reaction evidence="1">
        <text>beta-D-fructose 1,6-bisphosphate = D-glyceraldehyde 3-phosphate + dihydroxyacetone phosphate</text>
        <dbReference type="Rhea" id="RHEA:14729"/>
        <dbReference type="ChEBI" id="CHEBI:32966"/>
        <dbReference type="ChEBI" id="CHEBI:57642"/>
        <dbReference type="ChEBI" id="CHEBI:59776"/>
        <dbReference type="EC" id="4.1.2.13"/>
    </reaction>
</comment>
<dbReference type="GO" id="GO:0006096">
    <property type="term" value="P:glycolytic process"/>
    <property type="evidence" value="ECO:0007669"/>
    <property type="project" value="UniProtKB-KW"/>
</dbReference>
<dbReference type="GO" id="GO:0005829">
    <property type="term" value="C:cytosol"/>
    <property type="evidence" value="ECO:0007669"/>
    <property type="project" value="TreeGrafter"/>
</dbReference>
<dbReference type="EC" id="4.1.2.13" evidence="6"/>
<evidence type="ECO:0000256" key="6">
    <source>
        <dbReference type="ARBA" id="ARBA00013068"/>
    </source>
</evidence>
<evidence type="ECO:0000313" key="12">
    <source>
        <dbReference type="EMBL" id="KAL1528541.1"/>
    </source>
</evidence>
<evidence type="ECO:0000256" key="4">
    <source>
        <dbReference type="ARBA" id="ARBA00004714"/>
    </source>
</evidence>
<dbReference type="NCBIfam" id="TIGR01520">
    <property type="entry name" value="FruBisAldo_II_A"/>
    <property type="match status" value="1"/>
</dbReference>
<feature type="chain" id="PRO_5044271526" description="fructose-bisphosphate aldolase" evidence="11">
    <location>
        <begin position="19"/>
        <end position="444"/>
    </location>
</feature>
<keyword evidence="11" id="KW-0732">Signal</keyword>
<dbReference type="PANTHER" id="PTHR30559:SF0">
    <property type="entry name" value="FRUCTOSE-BISPHOSPHATE ALDOLASE"/>
    <property type="match status" value="1"/>
</dbReference>
<comment type="cofactor">
    <cofactor evidence="2">
        <name>Zn(2+)</name>
        <dbReference type="ChEBI" id="CHEBI:29105"/>
    </cofactor>
</comment>
<comment type="similarity">
    <text evidence="5">Belongs to the class II fructose-bisphosphate aldolase family.</text>
</comment>
<protein>
    <recommendedName>
        <fullName evidence="6">fructose-bisphosphate aldolase</fullName>
        <ecNumber evidence="6">4.1.2.13</ecNumber>
    </recommendedName>
</protein>
<sequence>MLVLSLTFLALSLEAAHAVIMPTNALRSPTRGASPMRMSVADDLGIPCEGECSLPSYPKMPPSVHPGVVTGQALVDLLNHAKENGYAIPAVNCVTSSSINACLEAARKCDAPIIIQFSSGGSQFYAGKGLDNTNFKAAIAGAVSGAFHVRAMAEQYGVPVILHTDHCAKKLLPWLDGMLAASERYFEAHGEPLFSSHMIDLSEEPMEENLEICAQYLKRMAKLDMLLEMELGITGGEEDGVDNEDCNPEDLYTKPEEVWEVQQKLSAIDSKFTVAAAFGNVHGVYAPGNVKLDPEILGNSQVYISKKLGLPEGSQPMSFVFHGGSGSDIKDIKKAISYGVVKMNIDTDTQWSYWSGIKEYEAKNHDYLQTQIGNPEGPEKPNKKFYDPREPIRAAEVSTVKRLMQCFDDLNCVGVLGLGEMSTPANVLESEAKTYGARKGALPV</sequence>
<keyword evidence="8" id="KW-0862">Zinc</keyword>
<gene>
    <name evidence="12" type="ORF">AB1Y20_009884</name>
</gene>
<dbReference type="GO" id="GO:0006094">
    <property type="term" value="P:gluconeogenesis"/>
    <property type="evidence" value="ECO:0007669"/>
    <property type="project" value="TreeGrafter"/>
</dbReference>
<dbReference type="NCBIfam" id="NF006628">
    <property type="entry name" value="PRK09197.1"/>
    <property type="match status" value="1"/>
</dbReference>
<name>A0AB34K6M5_PRYPA</name>
<evidence type="ECO:0000256" key="11">
    <source>
        <dbReference type="SAM" id="SignalP"/>
    </source>
</evidence>
<proteinExistence type="inferred from homology"/>